<dbReference type="PROSITE" id="PS51832">
    <property type="entry name" value="HD_GYP"/>
    <property type="match status" value="1"/>
</dbReference>
<dbReference type="PANTHER" id="PTHR43155:SF2">
    <property type="entry name" value="CYCLIC DI-GMP PHOSPHODIESTERASE PA4108"/>
    <property type="match status" value="1"/>
</dbReference>
<keyword evidence="4" id="KW-1185">Reference proteome</keyword>
<evidence type="ECO:0000313" key="4">
    <source>
        <dbReference type="Proteomes" id="UP000575898"/>
    </source>
</evidence>
<organism evidence="3 4">
    <name type="scientific">Chitinivorax tropicus</name>
    <dbReference type="NCBI Taxonomy" id="714531"/>
    <lineage>
        <taxon>Bacteria</taxon>
        <taxon>Pseudomonadati</taxon>
        <taxon>Pseudomonadota</taxon>
        <taxon>Betaproteobacteria</taxon>
        <taxon>Chitinivorax</taxon>
    </lineage>
</organism>
<keyword evidence="3" id="KW-0808">Transferase</keyword>
<gene>
    <name evidence="3" type="ORF">HNQ59_001955</name>
</gene>
<feature type="domain" description="HD-GYP" evidence="2">
    <location>
        <begin position="154"/>
        <end position="349"/>
    </location>
</feature>
<dbReference type="PROSITE" id="PS51831">
    <property type="entry name" value="HD"/>
    <property type="match status" value="1"/>
</dbReference>
<dbReference type="SUPFAM" id="SSF109604">
    <property type="entry name" value="HD-domain/PDEase-like"/>
    <property type="match status" value="1"/>
</dbReference>
<dbReference type="RefSeq" id="WP_246490934.1">
    <property type="nucleotide sequence ID" value="NZ_JACHHY010000010.1"/>
</dbReference>
<comment type="caution">
    <text evidence="3">The sequence shown here is derived from an EMBL/GenBank/DDBJ whole genome shotgun (WGS) entry which is preliminary data.</text>
</comment>
<dbReference type="Gene3D" id="1.10.3210.10">
    <property type="entry name" value="Hypothetical protein af1432"/>
    <property type="match status" value="1"/>
</dbReference>
<dbReference type="EMBL" id="JACHHY010000010">
    <property type="protein sequence ID" value="MBB5018664.1"/>
    <property type="molecule type" value="Genomic_DNA"/>
</dbReference>
<dbReference type="GO" id="GO:0016740">
    <property type="term" value="F:transferase activity"/>
    <property type="evidence" value="ECO:0007669"/>
    <property type="project" value="UniProtKB-KW"/>
</dbReference>
<sequence length="431" mass="47514">MTSDHTMADNPNAEYITPDQLCAGLYIHLDLGWMDHPFPLGSFKIKNGEQIATIQSLGLSRIRFDPKKSDTKPLPRQAQSAPAQVAPLAIQDNPAILAKRARLEKLNQQRAAIAECEKKFHRAATAIKNITKNLFARPAEALKEASTLVEGMVDSLLLDREIAIHLMNDKVAGEEVYFHSLNVAVLAMMLAKEINMPAEDIRELGMGAMFHDIGKVEIPDKILLKSDPLSFVEQELFNQHTVFGLKIAAKVGLSKRAAEVVLQHHEYIDGTGYPGHLQGDQISPLAKLLAIVNLYDNLCNCPNPANSLTPHEALSQLFAQHRNHFDTTMMKTFIRCLGVYPPGSVVKLSNDVIGMIVSVNSANPLKPCAVVFDPNVPKTEAIIVDLAQESDLSIVASIRPGQLPRPIYDYLSPRKRVNYYFDSASGNTKPS</sequence>
<dbReference type="Pfam" id="PF13487">
    <property type="entry name" value="HD_5"/>
    <property type="match status" value="1"/>
</dbReference>
<proteinExistence type="predicted"/>
<evidence type="ECO:0000313" key="3">
    <source>
        <dbReference type="EMBL" id="MBB5018664.1"/>
    </source>
</evidence>
<protein>
    <submittedName>
        <fullName evidence="3">Putative nucleotidyltransferase with HDIG domain</fullName>
    </submittedName>
</protein>
<dbReference type="InterPro" id="IPR006675">
    <property type="entry name" value="HDIG_dom"/>
</dbReference>
<name>A0A840MHH0_9PROT</name>
<dbReference type="PANTHER" id="PTHR43155">
    <property type="entry name" value="CYCLIC DI-GMP PHOSPHODIESTERASE PA4108-RELATED"/>
    <property type="match status" value="1"/>
</dbReference>
<dbReference type="Pfam" id="PF11871">
    <property type="entry name" value="DUF3391"/>
    <property type="match status" value="1"/>
</dbReference>
<dbReference type="NCBIfam" id="TIGR00277">
    <property type="entry name" value="HDIG"/>
    <property type="match status" value="1"/>
</dbReference>
<dbReference type="InterPro" id="IPR037522">
    <property type="entry name" value="HD_GYP_dom"/>
</dbReference>
<dbReference type="InterPro" id="IPR003607">
    <property type="entry name" value="HD/PDEase_dom"/>
</dbReference>
<dbReference type="SMART" id="SM00471">
    <property type="entry name" value="HDc"/>
    <property type="match status" value="1"/>
</dbReference>
<feature type="domain" description="HD" evidence="1">
    <location>
        <begin position="176"/>
        <end position="298"/>
    </location>
</feature>
<evidence type="ECO:0000259" key="2">
    <source>
        <dbReference type="PROSITE" id="PS51832"/>
    </source>
</evidence>
<evidence type="ECO:0000259" key="1">
    <source>
        <dbReference type="PROSITE" id="PS51831"/>
    </source>
</evidence>
<dbReference type="AlphaFoldDB" id="A0A840MHH0"/>
<accession>A0A840MHH0</accession>
<dbReference type="Proteomes" id="UP000575898">
    <property type="component" value="Unassembled WGS sequence"/>
</dbReference>
<reference evidence="3 4" key="1">
    <citation type="submission" date="2020-08" db="EMBL/GenBank/DDBJ databases">
        <title>Genomic Encyclopedia of Type Strains, Phase IV (KMG-IV): sequencing the most valuable type-strain genomes for metagenomic binning, comparative biology and taxonomic classification.</title>
        <authorList>
            <person name="Goeker M."/>
        </authorList>
    </citation>
    <scope>NUCLEOTIDE SEQUENCE [LARGE SCALE GENOMIC DNA]</scope>
    <source>
        <strain evidence="3 4">DSM 27165</strain>
    </source>
</reference>
<dbReference type="InterPro" id="IPR021812">
    <property type="entry name" value="DUF3391"/>
</dbReference>
<dbReference type="CDD" id="cd00077">
    <property type="entry name" value="HDc"/>
    <property type="match status" value="1"/>
</dbReference>
<dbReference type="InterPro" id="IPR006674">
    <property type="entry name" value="HD_domain"/>
</dbReference>
<dbReference type="GO" id="GO:0008081">
    <property type="term" value="F:phosphoric diester hydrolase activity"/>
    <property type="evidence" value="ECO:0007669"/>
    <property type="project" value="UniProtKB-ARBA"/>
</dbReference>